<evidence type="ECO:0008006" key="3">
    <source>
        <dbReference type="Google" id="ProtNLM"/>
    </source>
</evidence>
<sequence length="234" mass="25504">MDDSAHRKIELQDPEDLSFLIANVRRAARERIDEAFPPVNRADGEEDQLRLQIEALVNDYITKTFTLAAPNLSINGLPVDAQAYLSPSQPSNPTAPPVVYEPFNDKMHQRVLDLAREEEDLLAEIASLKQKIPGRVAAAYSETLRGGLNADEAALEERAREVCSEAGTSVGEAGKGVLDVENAVKAKGGEGGDVEEVWKGLVEGLEKLKREMPAAVAKMERARVAGEYVITQGR</sequence>
<dbReference type="OMA" id="EVQRNWE"/>
<dbReference type="GeneID" id="27724100"/>
<evidence type="ECO:0000313" key="2">
    <source>
        <dbReference type="Proteomes" id="UP000028545"/>
    </source>
</evidence>
<keyword evidence="2" id="KW-1185">Reference proteome</keyword>
<comment type="caution">
    <text evidence="1">The sequence shown here is derived from an EMBL/GenBank/DDBJ whole genome shotgun (WGS) entry which is preliminary data.</text>
</comment>
<dbReference type="RefSeq" id="XP_016642936.1">
    <property type="nucleotide sequence ID" value="XM_016787434.1"/>
</dbReference>
<dbReference type="HOGENOM" id="CLU_070604_1_0_1"/>
<reference evidence="1 2" key="1">
    <citation type="journal article" date="2014" name="Genome Announc.">
        <title>Draft genome sequence of the pathogenic fungus Scedosporium apiospermum.</title>
        <authorList>
            <person name="Vandeputte P."/>
            <person name="Ghamrawi S."/>
            <person name="Rechenmann M."/>
            <person name="Iltis A."/>
            <person name="Giraud S."/>
            <person name="Fleury M."/>
            <person name="Thornton C."/>
            <person name="Delhaes L."/>
            <person name="Meyer W."/>
            <person name="Papon N."/>
            <person name="Bouchara J.P."/>
        </authorList>
    </citation>
    <scope>NUCLEOTIDE SEQUENCE [LARGE SCALE GENOMIC DNA]</scope>
    <source>
        <strain evidence="1 2">IHEM 14462</strain>
    </source>
</reference>
<dbReference type="GO" id="GO:0000444">
    <property type="term" value="C:MIS12/MIND type complex"/>
    <property type="evidence" value="ECO:0007669"/>
    <property type="project" value="TreeGrafter"/>
</dbReference>
<accession>A0A084G725</accession>
<dbReference type="EMBL" id="JOWA01000096">
    <property type="protein sequence ID" value="KEZ43137.1"/>
    <property type="molecule type" value="Genomic_DNA"/>
</dbReference>
<evidence type="ECO:0000313" key="1">
    <source>
        <dbReference type="EMBL" id="KEZ43137.1"/>
    </source>
</evidence>
<dbReference type="PANTHER" id="PTHR31749:SF3">
    <property type="entry name" value="KINETOCHORE-ASSOCIATED PROTEIN NSL1 HOMOLOG"/>
    <property type="match status" value="1"/>
</dbReference>
<dbReference type="Proteomes" id="UP000028545">
    <property type="component" value="Unassembled WGS sequence"/>
</dbReference>
<dbReference type="GO" id="GO:0000070">
    <property type="term" value="P:mitotic sister chromatid segregation"/>
    <property type="evidence" value="ECO:0007669"/>
    <property type="project" value="InterPro"/>
</dbReference>
<dbReference type="InterPro" id="IPR013950">
    <property type="entry name" value="Mis14/Nsl1"/>
</dbReference>
<name>A0A084G725_PSEDA</name>
<proteinExistence type="predicted"/>
<dbReference type="PANTHER" id="PTHR31749">
    <property type="entry name" value="KINETOCHORE-ASSOCIATED PROTEIN NSL1 HOMOLOG"/>
    <property type="match status" value="1"/>
</dbReference>
<organism evidence="1 2">
    <name type="scientific">Pseudallescheria apiosperma</name>
    <name type="common">Scedosporium apiospermum</name>
    <dbReference type="NCBI Taxonomy" id="563466"/>
    <lineage>
        <taxon>Eukaryota</taxon>
        <taxon>Fungi</taxon>
        <taxon>Dikarya</taxon>
        <taxon>Ascomycota</taxon>
        <taxon>Pezizomycotina</taxon>
        <taxon>Sordariomycetes</taxon>
        <taxon>Hypocreomycetidae</taxon>
        <taxon>Microascales</taxon>
        <taxon>Microascaceae</taxon>
        <taxon>Scedosporium</taxon>
    </lineage>
</organism>
<dbReference type="KEGG" id="sapo:SAPIO_CDS5028"/>
<gene>
    <name evidence="1" type="ORF">SAPIO_CDS5028</name>
</gene>
<dbReference type="AlphaFoldDB" id="A0A084G725"/>
<dbReference type="Pfam" id="PF08641">
    <property type="entry name" value="Mis14"/>
    <property type="match status" value="1"/>
</dbReference>
<dbReference type="OrthoDB" id="2135762at2759"/>
<dbReference type="VEuPathDB" id="FungiDB:SAPIO_CDS5028"/>
<protein>
    <recommendedName>
        <fullName evidence="3">Kinetochore protein mis14</fullName>
    </recommendedName>
</protein>